<dbReference type="EMBL" id="CP000783">
    <property type="protein sequence ID" value="ABU76592.1"/>
    <property type="molecule type" value="Genomic_DNA"/>
</dbReference>
<evidence type="ECO:0000313" key="2">
    <source>
        <dbReference type="Proteomes" id="UP000000260"/>
    </source>
</evidence>
<dbReference type="HOGENOM" id="CLU_820664_0_0_6"/>
<dbReference type="Proteomes" id="UP000000260">
    <property type="component" value="Chromosome"/>
</dbReference>
<accession>A7MEG0</accession>
<gene>
    <name evidence="1" type="ordered locus">ESA_01332</name>
</gene>
<name>A7MEG0_CROS8</name>
<proteinExistence type="predicted"/>
<keyword evidence="2" id="KW-1185">Reference proteome</keyword>
<dbReference type="KEGG" id="esa:ESA_01332"/>
<reference evidence="1 2" key="1">
    <citation type="journal article" date="2010" name="PLoS ONE">
        <title>Genome sequence of Cronobacter sakazakii BAA-894 and comparative genomic hybridization analysis with other Cronobacter species.</title>
        <authorList>
            <person name="Kucerova E."/>
            <person name="Clifton S.W."/>
            <person name="Xia X.Q."/>
            <person name="Long F."/>
            <person name="Porwollik S."/>
            <person name="Fulton L."/>
            <person name="Fronick C."/>
            <person name="Minx P."/>
            <person name="Kyung K."/>
            <person name="Warren W."/>
            <person name="Fulton R."/>
            <person name="Feng D."/>
            <person name="Wollam A."/>
            <person name="Shah N."/>
            <person name="Bhonagiri V."/>
            <person name="Nash W.E."/>
            <person name="Hallsworth-Pepin K."/>
            <person name="Wilson R.K."/>
            <person name="McClelland M."/>
            <person name="Forsythe S.J."/>
        </authorList>
    </citation>
    <scope>NUCLEOTIDE SEQUENCE [LARGE SCALE GENOMIC DNA]</scope>
    <source>
        <strain evidence="1 2">ATCC BAA-894</strain>
    </source>
</reference>
<evidence type="ECO:0000313" key="1">
    <source>
        <dbReference type="EMBL" id="ABU76592.1"/>
    </source>
</evidence>
<organism evidence="1 2">
    <name type="scientific">Cronobacter sakazakii (strain ATCC BAA-894)</name>
    <name type="common">Enterobacter sakazakii</name>
    <dbReference type="NCBI Taxonomy" id="290339"/>
    <lineage>
        <taxon>Bacteria</taxon>
        <taxon>Pseudomonadati</taxon>
        <taxon>Pseudomonadota</taxon>
        <taxon>Gammaproteobacteria</taxon>
        <taxon>Enterobacterales</taxon>
        <taxon>Enterobacteriaceae</taxon>
        <taxon>Cronobacter</taxon>
    </lineage>
</organism>
<sequence length="338" mass="38300">MTMSACYLRATQKAGAQARPNRDKSPLLAAKTFLRQLFFEVVAGDQHHVGHFGEFRRLCPFGHPVVEHFAGFIAVYVRAWQQRTVEAGGLRFGKLAHRIHAVDADADNVSRFKALPFGGAHAAQHGVVVHADHQPVFHFRMLNQHGVGGVKRAGDIVGFGRDFIDLFFREACGFQRVHGAGGAAARGVELVSGNRHHSRFFYIPAAFLHLFIEFLALALADFGRGHHHQRHGFHRFAFSGHELVIHGDDFHVVATRFRDNRRAKFRVWRTDDKTLRPARRQAVDGVQGFLAIRHRNFDDFKTQVFARFVGEFPFGLKPRLFRLFHQKTELHGFCDSGL</sequence>
<protein>
    <submittedName>
        <fullName evidence="1">Uncharacterized protein</fullName>
    </submittedName>
</protein>
<dbReference type="AlphaFoldDB" id="A7MEG0"/>